<evidence type="ECO:0000256" key="3">
    <source>
        <dbReference type="ARBA" id="ARBA00022801"/>
    </source>
</evidence>
<reference evidence="10 11" key="1">
    <citation type="submission" date="2017-03" db="EMBL/GenBank/DDBJ databases">
        <title>WGS assembly of Porphyra umbilicalis.</title>
        <authorList>
            <person name="Brawley S.H."/>
            <person name="Blouin N.A."/>
            <person name="Ficko-Blean E."/>
            <person name="Wheeler G.L."/>
            <person name="Lohr M."/>
            <person name="Goodson H.V."/>
            <person name="Jenkins J.W."/>
            <person name="Blaby-Haas C.E."/>
            <person name="Helliwell K.E."/>
            <person name="Chan C."/>
            <person name="Marriage T."/>
            <person name="Bhattacharya D."/>
            <person name="Klein A.S."/>
            <person name="Badis Y."/>
            <person name="Brodie J."/>
            <person name="Cao Y."/>
            <person name="Collen J."/>
            <person name="Dittami S.M."/>
            <person name="Gachon C.M."/>
            <person name="Green B.R."/>
            <person name="Karpowicz S."/>
            <person name="Kim J.W."/>
            <person name="Kudahl U."/>
            <person name="Lin S."/>
            <person name="Michel G."/>
            <person name="Mittag M."/>
            <person name="Olson B.J."/>
            <person name="Pangilinan J."/>
            <person name="Peng Y."/>
            <person name="Qiu H."/>
            <person name="Shu S."/>
            <person name="Singer J.T."/>
            <person name="Smith A.G."/>
            <person name="Sprecher B.N."/>
            <person name="Wagner V."/>
            <person name="Wang W."/>
            <person name="Wang Z.-Y."/>
            <person name="Yan J."/>
            <person name="Yarish C."/>
            <person name="Zoeuner-Riek S."/>
            <person name="Zhuang Y."/>
            <person name="Zou Y."/>
            <person name="Lindquist E.A."/>
            <person name="Grimwood J."/>
            <person name="Barry K."/>
            <person name="Rokhsar D.S."/>
            <person name="Schmutz J."/>
            <person name="Stiller J.W."/>
            <person name="Grossman A.R."/>
            <person name="Prochnik S.E."/>
        </authorList>
    </citation>
    <scope>NUCLEOTIDE SEQUENCE [LARGE SCALE GENOMIC DNA]</scope>
    <source>
        <strain evidence="10">4086291</strain>
    </source>
</reference>
<keyword evidence="6" id="KW-0464">Manganese</keyword>
<feature type="binding site" evidence="6">
    <location>
        <position position="506"/>
    </location>
    <ligand>
        <name>Mg(2+)</name>
        <dbReference type="ChEBI" id="CHEBI:18420"/>
        <label>1</label>
    </ligand>
</feature>
<evidence type="ECO:0000313" key="11">
    <source>
        <dbReference type="Proteomes" id="UP000218209"/>
    </source>
</evidence>
<dbReference type="SUPFAM" id="SSF56219">
    <property type="entry name" value="DNase I-like"/>
    <property type="match status" value="1"/>
</dbReference>
<feature type="binding site" evidence="6">
    <location>
        <position position="389"/>
    </location>
    <ligand>
        <name>Mg(2+)</name>
        <dbReference type="ChEBI" id="CHEBI:18420"/>
        <label>1</label>
    </ligand>
</feature>
<dbReference type="Gene3D" id="3.60.10.10">
    <property type="entry name" value="Endonuclease/exonuclease/phosphatase"/>
    <property type="match status" value="2"/>
</dbReference>
<organism evidence="10 11">
    <name type="scientific">Porphyra umbilicalis</name>
    <name type="common">Purple laver</name>
    <name type="synonym">Red alga</name>
    <dbReference type="NCBI Taxonomy" id="2786"/>
    <lineage>
        <taxon>Eukaryota</taxon>
        <taxon>Rhodophyta</taxon>
        <taxon>Bangiophyceae</taxon>
        <taxon>Bangiales</taxon>
        <taxon>Bangiaceae</taxon>
        <taxon>Porphyra</taxon>
    </lineage>
</organism>
<evidence type="ECO:0000256" key="6">
    <source>
        <dbReference type="PIRSR" id="PIRSR604808-2"/>
    </source>
</evidence>
<dbReference type="GO" id="GO:0005634">
    <property type="term" value="C:nucleus"/>
    <property type="evidence" value="ECO:0007669"/>
    <property type="project" value="TreeGrafter"/>
</dbReference>
<dbReference type="Proteomes" id="UP000218209">
    <property type="component" value="Unassembled WGS sequence"/>
</dbReference>
<feature type="site" description="Important for catalytic activity" evidence="7">
    <location>
        <position position="481"/>
    </location>
</feature>
<comment type="similarity">
    <text evidence="1">Belongs to the DNA repair enzymes AP/ExoA family.</text>
</comment>
<name>A0A1X6P4G2_PORUM</name>
<gene>
    <name evidence="10" type="ORF">BU14_0224s0022</name>
</gene>
<dbReference type="InterPro" id="IPR036691">
    <property type="entry name" value="Endo/exonu/phosph_ase_sf"/>
</dbReference>
<feature type="site" description="Interaction with DNA substrate" evidence="7">
    <location>
        <position position="507"/>
    </location>
</feature>
<dbReference type="AlphaFoldDB" id="A0A1X6P4G2"/>
<evidence type="ECO:0000256" key="7">
    <source>
        <dbReference type="PIRSR" id="PIRSR604808-3"/>
    </source>
</evidence>
<dbReference type="EMBL" id="KV918893">
    <property type="protein sequence ID" value="OSX75724.1"/>
    <property type="molecule type" value="Genomic_DNA"/>
</dbReference>
<feature type="binding site" evidence="6">
    <location>
        <position position="387"/>
    </location>
    <ligand>
        <name>Mg(2+)</name>
        <dbReference type="ChEBI" id="CHEBI:18420"/>
        <label>1</label>
    </ligand>
</feature>
<keyword evidence="11" id="KW-1185">Reference proteome</keyword>
<dbReference type="OrthoDB" id="498125at2759"/>
<evidence type="ECO:0000259" key="9">
    <source>
        <dbReference type="Pfam" id="PF03372"/>
    </source>
</evidence>
<keyword evidence="2 6" id="KW-0479">Metal-binding</keyword>
<dbReference type="PANTHER" id="PTHR22748:SF6">
    <property type="entry name" value="DNA-(APURINIC OR APYRIMIDINIC SITE) ENDONUCLEASE"/>
    <property type="match status" value="1"/>
</dbReference>
<dbReference type="InterPro" id="IPR005135">
    <property type="entry name" value="Endo/exonuclease/phosphatase"/>
</dbReference>
<feature type="region of interest" description="Disordered" evidence="8">
    <location>
        <begin position="401"/>
        <end position="470"/>
    </location>
</feature>
<feature type="binding site" evidence="6">
    <location>
        <position position="146"/>
    </location>
    <ligand>
        <name>Mg(2+)</name>
        <dbReference type="ChEBI" id="CHEBI:18420"/>
        <label>1</label>
    </ligand>
</feature>
<evidence type="ECO:0000256" key="1">
    <source>
        <dbReference type="ARBA" id="ARBA00007092"/>
    </source>
</evidence>
<feature type="compositionally biased region" description="Low complexity" evidence="8">
    <location>
        <begin position="105"/>
        <end position="116"/>
    </location>
</feature>
<dbReference type="PANTHER" id="PTHR22748">
    <property type="entry name" value="AP ENDONUCLEASE"/>
    <property type="match status" value="1"/>
</dbReference>
<evidence type="ECO:0000256" key="4">
    <source>
        <dbReference type="ARBA" id="ARBA00022842"/>
    </source>
</evidence>
<evidence type="ECO:0000256" key="2">
    <source>
        <dbReference type="ARBA" id="ARBA00022723"/>
    </source>
</evidence>
<feature type="active site" description="Proton acceptor" evidence="5">
    <location>
        <position position="507"/>
    </location>
</feature>
<protein>
    <recommendedName>
        <fullName evidence="9">Endonuclease/exonuclease/phosphatase domain-containing protein</fullName>
    </recommendedName>
</protein>
<feature type="compositionally biased region" description="Low complexity" evidence="8">
    <location>
        <begin position="59"/>
        <end position="68"/>
    </location>
</feature>
<comment type="cofactor">
    <cofactor evidence="6">
        <name>Mg(2+)</name>
        <dbReference type="ChEBI" id="CHEBI:18420"/>
    </cofactor>
    <cofactor evidence="6">
        <name>Mn(2+)</name>
        <dbReference type="ChEBI" id="CHEBI:29035"/>
    </cofactor>
    <text evidence="6">Probably binds two magnesium or manganese ions per subunit.</text>
</comment>
<keyword evidence="4 6" id="KW-0460">Magnesium</keyword>
<proteinExistence type="inferred from homology"/>
<dbReference type="Pfam" id="PF03372">
    <property type="entry name" value="Exo_endo_phos"/>
    <property type="match status" value="1"/>
</dbReference>
<evidence type="ECO:0000256" key="5">
    <source>
        <dbReference type="PIRSR" id="PIRSR604808-1"/>
    </source>
</evidence>
<evidence type="ECO:0000256" key="8">
    <source>
        <dbReference type="SAM" id="MobiDB-lite"/>
    </source>
</evidence>
<dbReference type="GO" id="GO:0046872">
    <property type="term" value="F:metal ion binding"/>
    <property type="evidence" value="ECO:0007669"/>
    <property type="project" value="UniProtKB-KW"/>
</dbReference>
<evidence type="ECO:0000313" key="10">
    <source>
        <dbReference type="EMBL" id="OSX75724.1"/>
    </source>
</evidence>
<dbReference type="PROSITE" id="PS51435">
    <property type="entry name" value="AP_NUCLEASE_F1_4"/>
    <property type="match status" value="1"/>
</dbReference>
<keyword evidence="3" id="KW-0378">Hydrolase</keyword>
<sequence length="527" mass="52556">MLTRRRSRSSLAAQPAPIANDDGGDGGSGASAPDAPAAATRRAGGGGTSPDAGDASTGRPPARAAPPVQRRRSTRSRAAPPPATAPALGRSPSPPARASKRARRAAPPAAAATARWQPPPRSPQARASEVVAAAPAVATPPVASWNVASLRTVLRNGTLAAYVAAESPDVLCVQETRLHAGGWRPWCRRCRRPCPTPTLRVRATTTGRWLWVATADAAVVVADDADAAVGGAPTGGGGAAGGVGAAAAGAAAPPPPRKGRLGYSGTALLCKVRPLRVTAGFLPAATRDGATAAPAPAAAAARVPDTADGEGRVLTAEFADLVVVGVYVPNAGAALVRLPTRVGAGVAADGTGGGAARGGAGGWDARLRDHVAAAAAATGKHILLAGDCNCAHAAIDLSNPRTNERNAGFTPAERRSFSRLVGPPAGEEGGAGRKRLLAGGGPRAGARAPRAAGGGGNGRQPRPADEGRVEARRKNVGWRLDYVLATPSLATRLLAAWVRTAVVGSDHAPVGVTLMASLAPPPPPPRA</sequence>
<feature type="domain" description="Endonuclease/exonuclease/phosphatase" evidence="9">
    <location>
        <begin position="143"/>
        <end position="507"/>
    </location>
</feature>
<feature type="binding site" evidence="6">
    <location>
        <position position="507"/>
    </location>
    <ligand>
        <name>Mg(2+)</name>
        <dbReference type="ChEBI" id="CHEBI:18420"/>
        <label>1</label>
    </ligand>
</feature>
<feature type="compositionally biased region" description="Low complexity" evidence="8">
    <location>
        <begin position="30"/>
        <end position="42"/>
    </location>
</feature>
<feature type="active site" description="Proton donor/acceptor" evidence="5">
    <location>
        <position position="387"/>
    </location>
</feature>
<feature type="region of interest" description="Disordered" evidence="8">
    <location>
        <begin position="1"/>
        <end position="128"/>
    </location>
</feature>
<dbReference type="GO" id="GO:0006284">
    <property type="term" value="P:base-excision repair"/>
    <property type="evidence" value="ECO:0007669"/>
    <property type="project" value="TreeGrafter"/>
</dbReference>
<dbReference type="GO" id="GO:0008311">
    <property type="term" value="F:double-stranded DNA 3'-5' DNA exonuclease activity"/>
    <property type="evidence" value="ECO:0007669"/>
    <property type="project" value="TreeGrafter"/>
</dbReference>
<feature type="active site" evidence="5">
    <location>
        <position position="327"/>
    </location>
</feature>
<feature type="site" description="Transition state stabilizer" evidence="7">
    <location>
        <position position="389"/>
    </location>
</feature>
<dbReference type="InterPro" id="IPR004808">
    <property type="entry name" value="AP_endonuc_1"/>
</dbReference>
<dbReference type="GO" id="GO:0003906">
    <property type="term" value="F:DNA-(apurinic or apyrimidinic site) endonuclease activity"/>
    <property type="evidence" value="ECO:0007669"/>
    <property type="project" value="TreeGrafter"/>
</dbReference>
<accession>A0A1X6P4G2</accession>
<dbReference type="GO" id="GO:0008081">
    <property type="term" value="F:phosphoric diester hydrolase activity"/>
    <property type="evidence" value="ECO:0007669"/>
    <property type="project" value="TreeGrafter"/>
</dbReference>
<feature type="binding site" evidence="6">
    <location>
        <position position="175"/>
    </location>
    <ligand>
        <name>Mg(2+)</name>
        <dbReference type="ChEBI" id="CHEBI:18420"/>
        <label>1</label>
    </ligand>
</feature>